<proteinExistence type="evidence at protein level"/>
<evidence type="ECO:0007829" key="5">
    <source>
        <dbReference type="PeptideAtlas" id="Q9GUI5"/>
    </source>
</evidence>
<dbReference type="PaxDb" id="6239-Y45G5AM.9a"/>
<feature type="compositionally biased region" description="Acidic residues" evidence="1">
    <location>
        <begin position="95"/>
        <end position="106"/>
    </location>
</feature>
<dbReference type="GO" id="GO:0030276">
    <property type="term" value="F:clathrin binding"/>
    <property type="evidence" value="ECO:0000318"/>
    <property type="project" value="GO_Central"/>
</dbReference>
<dbReference type="eggNOG" id="KOG1388">
    <property type="taxonomic scope" value="Eukaryota"/>
</dbReference>
<gene>
    <name evidence="2" type="ORF">CELE_Y45G5AM.9</name>
    <name evidence="2 4" type="ORF">Y45G5AM.9</name>
</gene>
<dbReference type="InterPro" id="IPR046359">
    <property type="entry name" value="Aftin-like"/>
</dbReference>
<accession>Q9GUI5</accession>
<dbReference type="PANTHER" id="PTHR16156">
    <property type="entry name" value="AFTIPHILIN A-RELATED"/>
    <property type="match status" value="1"/>
</dbReference>
<feature type="compositionally biased region" description="Basic and acidic residues" evidence="1">
    <location>
        <begin position="18"/>
        <end position="27"/>
    </location>
</feature>
<evidence type="ECO:0000256" key="1">
    <source>
        <dbReference type="SAM" id="MobiDB-lite"/>
    </source>
</evidence>
<dbReference type="GO" id="GO:0032588">
    <property type="term" value="C:trans-Golgi network membrane"/>
    <property type="evidence" value="ECO:0000318"/>
    <property type="project" value="GO_Central"/>
</dbReference>
<dbReference type="DIP" id="DIP-24351N"/>
<dbReference type="WormBase" id="Y45G5AM.9a">
    <property type="protein sequence ID" value="CE30010"/>
    <property type="gene ID" value="WBGene00021561"/>
</dbReference>
<dbReference type="RefSeq" id="NP_504163.2">
    <property type="nucleotide sequence ID" value="NM_071762.5"/>
</dbReference>
<dbReference type="OrthoDB" id="5917212at2759"/>
<dbReference type="Proteomes" id="UP000001940">
    <property type="component" value="Chromosome V"/>
</dbReference>
<name>Q9GUI5_CAEEL</name>
<dbReference type="GO" id="GO:0030121">
    <property type="term" value="C:AP-1 adaptor complex"/>
    <property type="evidence" value="ECO:0000318"/>
    <property type="project" value="GO_Central"/>
</dbReference>
<dbReference type="Bgee" id="WBGene00021561">
    <property type="expression patterns" value="Expressed in adult organism and 4 other cell types or tissues"/>
</dbReference>
<dbReference type="InParanoid" id="Q9GUI5"/>
<dbReference type="AGR" id="WB:WBGene00021561"/>
<keyword evidence="3" id="KW-1185">Reference proteome</keyword>
<protein>
    <submittedName>
        <fullName evidence="2">Aftiphilin clathrin-binding box domain-containing protein</fullName>
    </submittedName>
</protein>
<feature type="compositionally biased region" description="Pro residues" evidence="1">
    <location>
        <begin position="1"/>
        <end position="10"/>
    </location>
</feature>
<dbReference type="GeneID" id="178820"/>
<evidence type="ECO:0000313" key="3">
    <source>
        <dbReference type="Proteomes" id="UP000001940"/>
    </source>
</evidence>
<keyword evidence="5" id="KW-1267">Proteomics identification</keyword>
<reference evidence="2 3" key="1">
    <citation type="journal article" date="1998" name="Science">
        <title>Genome sequence of the nematode C. elegans: a platform for investigating biology.</title>
        <authorList>
            <consortium name="The C. elegans sequencing consortium"/>
            <person name="Sulson J.E."/>
            <person name="Waterston R."/>
        </authorList>
    </citation>
    <scope>NUCLEOTIDE SEQUENCE [LARGE SCALE GENOMIC DNA]</scope>
    <source>
        <strain evidence="2 3">Bristol N2</strain>
    </source>
</reference>
<sequence>MEIDGGPPPFCGVAVDDSYDKSEQHEYDEVDDSPDSTSLPLPSASRSRSVTPVKDMAAGHEAVPEASDNNEKGDTMTTALSQDEFTGFQNSEIQKEEDDDDDEWGDFGEAVVAAAPIQARPQSPPPSLKMDGFNNEDDDDDDDWGAFDQARPSTDRTESSPNSSRSQEARHQQSLDEWGAFENSNDLKANGDEWQAEFSSASDVPPPPSDTVLENLELLDEMLENVEFWHDGFQEECREEEESPEMDVVDIPALFDSENLVEMVNSFEVERQRDSRLWLSLRLVEEAISLKFDWNNSEIRKNHLKSLKINPVTAKKEPRAMNSFFDTSNLLLPTPIQATTTSSSTESSHDSSATATNPKTSSSSPPSSVIDSPSVPAVDFDWDTSGLTNPMNRANQSSAIIDVDFLGSNGVATAYTSTLQKDLEHFGLTNGSKAPSASNGPNIFETIMSTGSSSTNNGHHYRSTEVLSLDAQKLLEKLPDLQYLQSGVLMFPIGTNLPH</sequence>
<dbReference type="CTD" id="178820"/>
<dbReference type="STRING" id="6239.Y45G5AM.9a.1"/>
<dbReference type="EMBL" id="BX284605">
    <property type="protein sequence ID" value="CCD74328.1"/>
    <property type="molecule type" value="Genomic_DNA"/>
</dbReference>
<dbReference type="FunCoup" id="Q9GUI5">
    <property type="interactions" value="3"/>
</dbReference>
<dbReference type="AlphaFoldDB" id="Q9GUI5"/>
<feature type="compositionally biased region" description="Polar residues" evidence="1">
    <location>
        <begin position="75"/>
        <end position="92"/>
    </location>
</feature>
<feature type="compositionally biased region" description="Low complexity" evidence="1">
    <location>
        <begin position="35"/>
        <end position="49"/>
    </location>
</feature>
<dbReference type="UCSC" id="Y45G5AM.9a">
    <property type="organism name" value="c. elegans"/>
</dbReference>
<feature type="region of interest" description="Disordered" evidence="1">
    <location>
        <begin position="1"/>
        <end position="187"/>
    </location>
</feature>
<organism evidence="2 3">
    <name type="scientific">Caenorhabditis elegans</name>
    <dbReference type="NCBI Taxonomy" id="6239"/>
    <lineage>
        <taxon>Eukaryota</taxon>
        <taxon>Metazoa</taxon>
        <taxon>Ecdysozoa</taxon>
        <taxon>Nematoda</taxon>
        <taxon>Chromadorea</taxon>
        <taxon>Rhabditida</taxon>
        <taxon>Rhabditina</taxon>
        <taxon>Rhabditomorpha</taxon>
        <taxon>Rhabditoidea</taxon>
        <taxon>Rhabditidae</taxon>
        <taxon>Peloderinae</taxon>
        <taxon>Caenorhabditis</taxon>
    </lineage>
</organism>
<dbReference type="ExpressionAtlas" id="Q9GUI5">
    <property type="expression patterns" value="baseline and differential"/>
</dbReference>
<dbReference type="OMA" id="LKFEWKG"/>
<dbReference type="PANTHER" id="PTHR16156:SF10">
    <property type="entry name" value="AFTIPHILIN-RELATED"/>
    <property type="match status" value="1"/>
</dbReference>
<evidence type="ECO:0000313" key="4">
    <source>
        <dbReference type="WormBase" id="Y45G5AM.9a"/>
    </source>
</evidence>
<evidence type="ECO:0000313" key="2">
    <source>
        <dbReference type="EMBL" id="CCD74328.1"/>
    </source>
</evidence>
<feature type="region of interest" description="Disordered" evidence="1">
    <location>
        <begin position="338"/>
        <end position="375"/>
    </location>
</feature>
<feature type="compositionally biased region" description="Acidic residues" evidence="1">
    <location>
        <begin position="134"/>
        <end position="145"/>
    </location>
</feature>